<dbReference type="Proteomes" id="UP000807159">
    <property type="component" value="Chromosome 13"/>
</dbReference>
<evidence type="ECO:0000313" key="7">
    <source>
        <dbReference type="Proteomes" id="UP000807159"/>
    </source>
</evidence>
<evidence type="ECO:0000256" key="2">
    <source>
        <dbReference type="ARBA" id="ARBA00022729"/>
    </source>
</evidence>
<protein>
    <submittedName>
        <fullName evidence="6">Uncharacterized protein</fullName>
    </submittedName>
</protein>
<dbReference type="PANTHER" id="PTHR45974:SF134">
    <property type="entry name" value="OS01G0960400 PROTEIN"/>
    <property type="match status" value="1"/>
</dbReference>
<accession>A0A8T2XBQ0</accession>
<evidence type="ECO:0000256" key="3">
    <source>
        <dbReference type="ARBA" id="ARBA00022737"/>
    </source>
</evidence>
<dbReference type="InterPro" id="IPR001611">
    <property type="entry name" value="Leu-rich_rpt"/>
</dbReference>
<keyword evidence="3" id="KW-0677">Repeat</keyword>
<evidence type="ECO:0000256" key="1">
    <source>
        <dbReference type="ARBA" id="ARBA00004370"/>
    </source>
</evidence>
<comment type="subcellular location">
    <subcellularLocation>
        <location evidence="1">Membrane</location>
    </subcellularLocation>
</comment>
<dbReference type="PANTHER" id="PTHR45974">
    <property type="entry name" value="RECEPTOR-LIKE PROTEIN 55"/>
    <property type="match status" value="1"/>
</dbReference>
<evidence type="ECO:0000256" key="4">
    <source>
        <dbReference type="ARBA" id="ARBA00023136"/>
    </source>
</evidence>
<evidence type="ECO:0000313" key="6">
    <source>
        <dbReference type="EMBL" id="KAH8490616.1"/>
    </source>
</evidence>
<keyword evidence="5" id="KW-0325">Glycoprotein</keyword>
<dbReference type="EMBL" id="JACEGQ020000013">
    <property type="protein sequence ID" value="KAH8490616.1"/>
    <property type="molecule type" value="Genomic_DNA"/>
</dbReference>
<dbReference type="GO" id="GO:0016020">
    <property type="term" value="C:membrane"/>
    <property type="evidence" value="ECO:0007669"/>
    <property type="project" value="UniProtKB-SubCell"/>
</dbReference>
<gene>
    <name evidence="6" type="ORF">H0E87_022956</name>
</gene>
<dbReference type="InterPro" id="IPR032675">
    <property type="entry name" value="LRR_dom_sf"/>
</dbReference>
<feature type="non-terminal residue" evidence="6">
    <location>
        <position position="1"/>
    </location>
</feature>
<keyword evidence="2" id="KW-0732">Signal</keyword>
<dbReference type="Pfam" id="PF00560">
    <property type="entry name" value="LRR_1"/>
    <property type="match status" value="1"/>
</dbReference>
<organism evidence="6 7">
    <name type="scientific">Populus deltoides</name>
    <name type="common">Eastern poplar</name>
    <name type="synonym">Eastern cottonwood</name>
    <dbReference type="NCBI Taxonomy" id="3696"/>
    <lineage>
        <taxon>Eukaryota</taxon>
        <taxon>Viridiplantae</taxon>
        <taxon>Streptophyta</taxon>
        <taxon>Embryophyta</taxon>
        <taxon>Tracheophyta</taxon>
        <taxon>Spermatophyta</taxon>
        <taxon>Magnoliopsida</taxon>
        <taxon>eudicotyledons</taxon>
        <taxon>Gunneridae</taxon>
        <taxon>Pentapetalae</taxon>
        <taxon>rosids</taxon>
        <taxon>fabids</taxon>
        <taxon>Malpighiales</taxon>
        <taxon>Salicaceae</taxon>
        <taxon>Saliceae</taxon>
        <taxon>Populus</taxon>
    </lineage>
</organism>
<reference evidence="6" key="1">
    <citation type="journal article" date="2021" name="J. Hered.">
        <title>Genome Assembly of Salicaceae Populus deltoides (Eastern Cottonwood) I-69 Based on Nanopore Sequencing and Hi-C Technologies.</title>
        <authorList>
            <person name="Bai S."/>
            <person name="Wu H."/>
            <person name="Zhang J."/>
            <person name="Pan Z."/>
            <person name="Zhao W."/>
            <person name="Li Z."/>
            <person name="Tong C."/>
        </authorList>
    </citation>
    <scope>NUCLEOTIDE SEQUENCE</scope>
    <source>
        <tissue evidence="6">Leaf</tissue>
    </source>
</reference>
<sequence length="75" mass="8156">DLSFNQLAGPIPPKKLSENITTIDLSNNTLNGTIPAYFSDLPRLQLLSTANNSLSGSVPSTIWQTRTNRNEGLDL</sequence>
<keyword evidence="7" id="KW-1185">Reference proteome</keyword>
<comment type="caution">
    <text evidence="6">The sequence shown here is derived from an EMBL/GenBank/DDBJ whole genome shotgun (WGS) entry which is preliminary data.</text>
</comment>
<proteinExistence type="predicted"/>
<dbReference type="SUPFAM" id="SSF52058">
    <property type="entry name" value="L domain-like"/>
    <property type="match status" value="1"/>
</dbReference>
<dbReference type="AlphaFoldDB" id="A0A8T2XBQ0"/>
<evidence type="ECO:0000256" key="5">
    <source>
        <dbReference type="ARBA" id="ARBA00023180"/>
    </source>
</evidence>
<dbReference type="Gene3D" id="3.80.10.10">
    <property type="entry name" value="Ribonuclease Inhibitor"/>
    <property type="match status" value="1"/>
</dbReference>
<name>A0A8T2XBQ0_POPDE</name>
<keyword evidence="4" id="KW-0472">Membrane</keyword>